<evidence type="ECO:0000256" key="10">
    <source>
        <dbReference type="ARBA" id="ARBA00023054"/>
    </source>
</evidence>
<evidence type="ECO:0000313" key="16">
    <source>
        <dbReference type="RefSeq" id="XP_013414820.1"/>
    </source>
</evidence>
<dbReference type="GO" id="GO:0001725">
    <property type="term" value="C:stress fiber"/>
    <property type="evidence" value="ECO:0007669"/>
    <property type="project" value="UniProtKB-SubCell"/>
</dbReference>
<evidence type="ECO:0000256" key="2">
    <source>
        <dbReference type="ARBA" id="ARBA00004529"/>
    </source>
</evidence>
<evidence type="ECO:0000313" key="15">
    <source>
        <dbReference type="Proteomes" id="UP000085678"/>
    </source>
</evidence>
<evidence type="ECO:0000256" key="9">
    <source>
        <dbReference type="ARBA" id="ARBA00022990"/>
    </source>
</evidence>
<organism evidence="15 16">
    <name type="scientific">Lingula anatina</name>
    <name type="common">Brachiopod</name>
    <name type="synonym">Lingula unguis</name>
    <dbReference type="NCBI Taxonomy" id="7574"/>
    <lineage>
        <taxon>Eukaryota</taxon>
        <taxon>Metazoa</taxon>
        <taxon>Spiralia</taxon>
        <taxon>Lophotrochozoa</taxon>
        <taxon>Brachiopoda</taxon>
        <taxon>Linguliformea</taxon>
        <taxon>Lingulata</taxon>
        <taxon>Lingulida</taxon>
        <taxon>Linguloidea</taxon>
        <taxon>Lingulidae</taxon>
        <taxon>Lingula</taxon>
    </lineage>
</organism>
<dbReference type="GeneID" id="106176827"/>
<evidence type="ECO:0000256" key="14">
    <source>
        <dbReference type="ARBA" id="ARBA00093507"/>
    </source>
</evidence>
<dbReference type="OMA" id="KIYFCRH"/>
<comment type="subcellular location">
    <subcellularLocation>
        <location evidence="3">Cytoplasm</location>
        <location evidence="3">Cell cortex</location>
    </subcellularLocation>
    <subcellularLocation>
        <location evidence="1">Cytoplasm</location>
        <location evidence="1">Cytoskeleton</location>
        <location evidence="1">Microtubule organizing center</location>
        <location evidence="1">Centrosome</location>
    </subcellularLocation>
    <subcellularLocation>
        <location evidence="2">Cytoplasm</location>
        <location evidence="2">Cytoskeleton</location>
        <location evidence="2">Stress fiber</location>
    </subcellularLocation>
    <subcellularLocation>
        <location evidence="4">Cytoplasm</location>
        <location evidence="4">Myofibril</location>
    </subcellularLocation>
</comment>
<dbReference type="PANTHER" id="PTHR13034">
    <property type="entry name" value="DYNACTIN P62 SUBUNIT"/>
    <property type="match status" value="1"/>
</dbReference>
<evidence type="ECO:0000256" key="4">
    <source>
        <dbReference type="ARBA" id="ARBA00004657"/>
    </source>
</evidence>
<dbReference type="FunCoup" id="A0A1S3JWL7">
    <property type="interactions" value="1909"/>
</dbReference>
<name>A0A1S3JWL7_LINAN</name>
<dbReference type="GO" id="GO:0005869">
    <property type="term" value="C:dynactin complex"/>
    <property type="evidence" value="ECO:0007669"/>
    <property type="project" value="InterPro"/>
</dbReference>
<dbReference type="GO" id="GO:0005938">
    <property type="term" value="C:cell cortex"/>
    <property type="evidence" value="ECO:0007669"/>
    <property type="project" value="UniProtKB-SubCell"/>
</dbReference>
<evidence type="ECO:0000256" key="3">
    <source>
        <dbReference type="ARBA" id="ARBA00004544"/>
    </source>
</evidence>
<comment type="similarity">
    <text evidence="12">Belongs to the dynactin subunit 4 family.</text>
</comment>
<dbReference type="Pfam" id="PF05502">
    <property type="entry name" value="Dynactin_p62"/>
    <property type="match status" value="2"/>
</dbReference>
<evidence type="ECO:0000256" key="12">
    <source>
        <dbReference type="ARBA" id="ARBA00034776"/>
    </source>
</evidence>
<keyword evidence="7" id="KW-0597">Phosphoprotein</keyword>
<evidence type="ECO:0000256" key="6">
    <source>
        <dbReference type="ARBA" id="ARBA00022499"/>
    </source>
</evidence>
<keyword evidence="10" id="KW-0175">Coiled coil</keyword>
<dbReference type="RefSeq" id="XP_013414820.1">
    <property type="nucleotide sequence ID" value="XM_013559366.1"/>
</dbReference>
<proteinExistence type="inferred from homology"/>
<protein>
    <recommendedName>
        <fullName evidence="13">Dynactin subunit 4</fullName>
    </recommendedName>
</protein>
<dbReference type="STRING" id="7574.A0A1S3JWL7"/>
<dbReference type="GO" id="GO:0030016">
    <property type="term" value="C:myofibril"/>
    <property type="evidence" value="ECO:0007669"/>
    <property type="project" value="UniProtKB-SubCell"/>
</dbReference>
<evidence type="ECO:0000256" key="13">
    <source>
        <dbReference type="ARBA" id="ARBA00034864"/>
    </source>
</evidence>
<evidence type="ECO:0000256" key="7">
    <source>
        <dbReference type="ARBA" id="ARBA00022553"/>
    </source>
</evidence>
<dbReference type="PANTHER" id="PTHR13034:SF2">
    <property type="entry name" value="DYNACTIN SUBUNIT 4"/>
    <property type="match status" value="1"/>
</dbReference>
<evidence type="ECO:0000256" key="11">
    <source>
        <dbReference type="ARBA" id="ARBA00023212"/>
    </source>
</evidence>
<evidence type="ECO:0000256" key="5">
    <source>
        <dbReference type="ARBA" id="ARBA00022490"/>
    </source>
</evidence>
<accession>A0A1S3JWL7</accession>
<evidence type="ECO:0000256" key="1">
    <source>
        <dbReference type="ARBA" id="ARBA00004300"/>
    </source>
</evidence>
<dbReference type="GO" id="GO:0005813">
    <property type="term" value="C:centrosome"/>
    <property type="evidence" value="ECO:0007669"/>
    <property type="project" value="UniProtKB-SubCell"/>
</dbReference>
<dbReference type="InParanoid" id="A0A1S3JWL7"/>
<keyword evidence="15" id="KW-1185">Reference proteome</keyword>
<sequence>MASFIDVERVKLRCFCGSKAPLCKLYFCRHCLKLRCGDCVLHEVDSHYCPNCLENMPSAEAKLKKIGKSHWMELCANCFDCPSCMHTLSTRASSQAVPDPDDPSKVTARKVYYLACGFCRWTSRDVGMADQLVASGGWQDQENPNAQRIATLQDYYRQLAQREKQEREKKKYTRRRGYFHFSDKYGLTSVAAKRRGLMSMASLNLKEGEENQTLTVPAAEPLTDVEALPDSIYTEPLVLEKVSTLSQSLANPEYQPMARGDLYPRHKHLLVRRSQRCRECEHNLSKPEFNPSSIKFKIQLVALQHVPDIRMMPLPKLVYQKECQIILTLINPVENPTKVTLLPMEKTEESEDTATIVLPEAELALAARDDAAEYGEGTDQQDFQDDPNVVVWRKANKIRFTVKVIPQKAVGDVKVSLLMKYDYKNMTGALQAEKKEPQIASLEHQVFLNFGPVSA</sequence>
<keyword evidence="5" id="KW-0963">Cytoplasm</keyword>
<comment type="subunit">
    <text evidence="14">Subunit of dynactin, a multiprotein complex part of a tripartite complex with dynein and a adapter, such as BICDL1, BICD2 or HOOK3. The dynactin complex is built around ACTR1A/ACTB filament and consists of an actin-related filament composed of a shoulder domain, a pointed end and a barbed end. Its length is defined by its flexible shoulder domain. The soulder is composed of 2 DCTN1 subunits, 4 DCTN2 and 2 DCTN3. The 4 DCNT2 (via N-terminus) bind the ACTR1A filament and act as molecular rulers to determine the length. The pointed end is important for binding dynein-dynactin cargo adapters. Consists of 4 subunits: ACTR10, DCNT4, DCTN5 and DCTN6. The barbed end is composed of a CAPZA1:CAPZB heterodimers, which binds ACTR1A/ACTB filament and dynactin and stabilizes dynactin. Interacts with ATP7B, but not ATP7A, in a copper-dependent manner. Interacts with ANK2; this interaction is required for localization at costameres. Interacts with N4BP2L1.</text>
</comment>
<keyword evidence="6" id="KW-1017">Isopeptide bond</keyword>
<dbReference type="OrthoDB" id="283815at2759"/>
<keyword evidence="11" id="KW-0206">Cytoskeleton</keyword>
<dbReference type="AlphaFoldDB" id="A0A1S3JWL7"/>
<gene>
    <name evidence="16" type="primary">LOC106176827</name>
</gene>
<dbReference type="InterPro" id="IPR008603">
    <property type="entry name" value="DCTN4"/>
</dbReference>
<reference evidence="16" key="1">
    <citation type="submission" date="2025-08" db="UniProtKB">
        <authorList>
            <consortium name="RefSeq"/>
        </authorList>
    </citation>
    <scope>IDENTIFICATION</scope>
    <source>
        <tissue evidence="16">Gonads</tissue>
    </source>
</reference>
<evidence type="ECO:0000256" key="8">
    <source>
        <dbReference type="ARBA" id="ARBA00022843"/>
    </source>
</evidence>
<dbReference type="Proteomes" id="UP000085678">
    <property type="component" value="Unplaced"/>
</dbReference>
<keyword evidence="8" id="KW-0832">Ubl conjugation</keyword>
<keyword evidence="9" id="KW-0007">Acetylation</keyword>